<sequence length="217" mass="24854">MKIHNSLGINSPNVEGHFGKKSANERNSHLDTNQKGQGIESKALSSVAGEYGAFDLSVIEEVKYKDLFSENGHNFSEMSINELYDLVKKFNELDREYSQEFTDKEEVRYGKSGNQIISEQRSDMLDLMITLEILSYGEGDVDPNEKINLLEYFNERSDKLEKSAIAHPERDTYQTRSTHSKKLIDTFEKFTSDESLNTYKEKAFSLLNAQKKVDITI</sequence>
<evidence type="ECO:0000256" key="1">
    <source>
        <dbReference type="SAM" id="MobiDB-lite"/>
    </source>
</evidence>
<dbReference type="AlphaFoldDB" id="A0A0S2K3U5"/>
<reference evidence="2 3" key="1">
    <citation type="submission" date="2015-11" db="EMBL/GenBank/DDBJ databases">
        <authorList>
            <person name="Zhang Y."/>
            <person name="Guo Z."/>
        </authorList>
    </citation>
    <scope>NUCLEOTIDE SEQUENCE [LARGE SCALE GENOMIC DNA]</scope>
    <source>
        <strain evidence="2 3">KCTC 12086</strain>
    </source>
</reference>
<accession>A0A0S2K3U5</accession>
<name>A0A0S2K3U5_9GAMM</name>
<evidence type="ECO:0000313" key="3">
    <source>
        <dbReference type="Proteomes" id="UP000061457"/>
    </source>
</evidence>
<dbReference type="RefSeq" id="WP_058030446.1">
    <property type="nucleotide sequence ID" value="NZ_CP013187.1"/>
</dbReference>
<proteinExistence type="predicted"/>
<evidence type="ECO:0000313" key="2">
    <source>
        <dbReference type="EMBL" id="ALO42740.1"/>
    </source>
</evidence>
<dbReference type="Proteomes" id="UP000061457">
    <property type="component" value="Chromosome I"/>
</dbReference>
<organism evidence="2 3">
    <name type="scientific">Pseudoalteromonas phenolica</name>
    <dbReference type="NCBI Taxonomy" id="161398"/>
    <lineage>
        <taxon>Bacteria</taxon>
        <taxon>Pseudomonadati</taxon>
        <taxon>Pseudomonadota</taxon>
        <taxon>Gammaproteobacteria</taxon>
        <taxon>Alteromonadales</taxon>
        <taxon>Pseudoalteromonadaceae</taxon>
        <taxon>Pseudoalteromonas</taxon>
    </lineage>
</organism>
<dbReference type="PATRIC" id="fig|161398.10.peg.2283"/>
<gene>
    <name evidence="2" type="ORF">PP2015_2243</name>
</gene>
<dbReference type="KEGG" id="pphe:PP2015_2243"/>
<keyword evidence="3" id="KW-1185">Reference proteome</keyword>
<dbReference type="EMBL" id="CP013187">
    <property type="protein sequence ID" value="ALO42740.1"/>
    <property type="molecule type" value="Genomic_DNA"/>
</dbReference>
<protein>
    <submittedName>
        <fullName evidence="2">Uncharacterized protein</fullName>
    </submittedName>
</protein>
<dbReference type="OrthoDB" id="5887010at2"/>
<feature type="region of interest" description="Disordered" evidence="1">
    <location>
        <begin position="1"/>
        <end position="37"/>
    </location>
</feature>